<evidence type="ECO:0000313" key="1">
    <source>
        <dbReference type="EMBL" id="TDV47108.1"/>
    </source>
</evidence>
<dbReference type="OrthoDB" id="3192509at2"/>
<accession>A0A4R7VDM6</accession>
<dbReference type="GO" id="GO:0016301">
    <property type="term" value="F:kinase activity"/>
    <property type="evidence" value="ECO:0007669"/>
    <property type="project" value="UniProtKB-KW"/>
</dbReference>
<comment type="caution">
    <text evidence="1">The sequence shown here is derived from an EMBL/GenBank/DDBJ whole genome shotgun (WGS) entry which is preliminary data.</text>
</comment>
<protein>
    <submittedName>
        <fullName evidence="1">Pantothenate kinase</fullName>
    </submittedName>
</protein>
<keyword evidence="1" id="KW-0418">Kinase</keyword>
<dbReference type="Proteomes" id="UP000294927">
    <property type="component" value="Unassembled WGS sequence"/>
</dbReference>
<dbReference type="EMBL" id="SOCP01000010">
    <property type="protein sequence ID" value="TDV47108.1"/>
    <property type="molecule type" value="Genomic_DNA"/>
</dbReference>
<dbReference type="NCBIfam" id="NF006743">
    <property type="entry name" value="PRK09270.1-2"/>
    <property type="match status" value="1"/>
</dbReference>
<gene>
    <name evidence="1" type="ORF">CLV71_110292</name>
</gene>
<keyword evidence="1" id="KW-0808">Transferase</keyword>
<dbReference type="PANTHER" id="PTHR10285">
    <property type="entry name" value="URIDINE KINASE"/>
    <property type="match status" value="1"/>
</dbReference>
<dbReference type="SUPFAM" id="SSF52540">
    <property type="entry name" value="P-loop containing nucleoside triphosphate hydrolases"/>
    <property type="match status" value="1"/>
</dbReference>
<proteinExistence type="predicted"/>
<dbReference type="Gene3D" id="3.40.50.300">
    <property type="entry name" value="P-loop containing nucleotide triphosphate hydrolases"/>
    <property type="match status" value="1"/>
</dbReference>
<dbReference type="RefSeq" id="WP_133905600.1">
    <property type="nucleotide sequence ID" value="NZ_SOCP01000010.1"/>
</dbReference>
<keyword evidence="2" id="KW-1185">Reference proteome</keyword>
<dbReference type="InterPro" id="IPR027417">
    <property type="entry name" value="P-loop_NTPase"/>
</dbReference>
<reference evidence="1 2" key="1">
    <citation type="submission" date="2019-03" db="EMBL/GenBank/DDBJ databases">
        <title>Genomic Encyclopedia of Archaeal and Bacterial Type Strains, Phase II (KMG-II): from individual species to whole genera.</title>
        <authorList>
            <person name="Goeker M."/>
        </authorList>
    </citation>
    <scope>NUCLEOTIDE SEQUENCE [LARGE SCALE GENOMIC DNA]</scope>
    <source>
        <strain evidence="1 2">DSM 45499</strain>
    </source>
</reference>
<sequence>MGEADAEPDAVNLAALVERARNLGPGRVLLGICGAPGAGKSTLAGRLVTALGDEAVYVGMDGFHLAQVELERLGRTARKGAPDTFDAAGYVNLLHRLRTEPTVTVYAPEFRREIEEPIAGAVPVKPEHRIVVTEGNYLLLGTSPWHEVRTHLTETWFLSPAESVRRERLTARHRAFGRTLEEARERTLGSDEHNAVLINATRPAADLLLTAVLD</sequence>
<evidence type="ECO:0000313" key="2">
    <source>
        <dbReference type="Proteomes" id="UP000294927"/>
    </source>
</evidence>
<dbReference type="AlphaFoldDB" id="A0A4R7VDM6"/>
<name>A0A4R7VDM6_9PSEU</name>
<organism evidence="1 2">
    <name type="scientific">Actinophytocola oryzae</name>
    <dbReference type="NCBI Taxonomy" id="502181"/>
    <lineage>
        <taxon>Bacteria</taxon>
        <taxon>Bacillati</taxon>
        <taxon>Actinomycetota</taxon>
        <taxon>Actinomycetes</taxon>
        <taxon>Pseudonocardiales</taxon>
        <taxon>Pseudonocardiaceae</taxon>
    </lineage>
</organism>